<reference evidence="3 6" key="2">
    <citation type="submission" date="2017-12" db="EMBL/GenBank/DDBJ databases">
        <title>Pharmacopeia of the Arctic Ocean.</title>
        <authorList>
            <person name="Collins E."/>
            <person name="Ducluzeau A.-L."/>
        </authorList>
    </citation>
    <scope>NUCLEOTIDE SEQUENCE [LARGE SCALE GENOMIC DNA]</scope>
    <source>
        <strain evidence="3 6">DSM 23325</strain>
    </source>
</reference>
<protein>
    <submittedName>
        <fullName evidence="3">DUF4129 domain-containing protein</fullName>
    </submittedName>
</protein>
<feature type="transmembrane region" description="Helical" evidence="1">
    <location>
        <begin position="12"/>
        <end position="32"/>
    </location>
</feature>
<evidence type="ECO:0000313" key="5">
    <source>
        <dbReference type="Proteomes" id="UP000199113"/>
    </source>
</evidence>
<evidence type="ECO:0000313" key="4">
    <source>
        <dbReference type="EMBL" id="SFB10672.1"/>
    </source>
</evidence>
<evidence type="ECO:0000259" key="2">
    <source>
        <dbReference type="Pfam" id="PF13559"/>
    </source>
</evidence>
<gene>
    <name evidence="3" type="ORF">CXG46_14370</name>
    <name evidence="4" type="ORF">SAMN05192575_103407</name>
</gene>
<feature type="domain" description="Protein-glutamine gamma-glutamyltransferase-like C-terminal" evidence="2">
    <location>
        <begin position="183"/>
        <end position="251"/>
    </location>
</feature>
<keyword evidence="1" id="KW-1133">Transmembrane helix</keyword>
<evidence type="ECO:0000313" key="3">
    <source>
        <dbReference type="EMBL" id="PKH38922.1"/>
    </source>
</evidence>
<feature type="transmembrane region" description="Helical" evidence="1">
    <location>
        <begin position="105"/>
        <end position="130"/>
    </location>
</feature>
<accession>A0A1I0YBW2</accession>
<name>A0A1I0YBW2_9ACTN</name>
<dbReference type="Proteomes" id="UP000233565">
    <property type="component" value="Unassembled WGS sequence"/>
</dbReference>
<keyword evidence="6" id="KW-1185">Reference proteome</keyword>
<dbReference type="InterPro" id="IPR025403">
    <property type="entry name" value="TgpA-like_C"/>
</dbReference>
<keyword evidence="1" id="KW-0472">Membrane</keyword>
<keyword evidence="1" id="KW-0812">Transmembrane</keyword>
<dbReference type="OrthoDB" id="5198230at2"/>
<evidence type="ECO:0000256" key="1">
    <source>
        <dbReference type="SAM" id="Phobius"/>
    </source>
</evidence>
<dbReference type="EMBL" id="PJBV01000032">
    <property type="protein sequence ID" value="PKH38922.1"/>
    <property type="molecule type" value="Genomic_DNA"/>
</dbReference>
<proteinExistence type="predicted"/>
<evidence type="ECO:0000313" key="6">
    <source>
        <dbReference type="Proteomes" id="UP000233565"/>
    </source>
</evidence>
<dbReference type="EMBL" id="FOKC01000003">
    <property type="protein sequence ID" value="SFB10672.1"/>
    <property type="molecule type" value="Genomic_DNA"/>
</dbReference>
<organism evidence="4 5">
    <name type="scientific">Nocardioides alpinus</name>
    <dbReference type="NCBI Taxonomy" id="748909"/>
    <lineage>
        <taxon>Bacteria</taxon>
        <taxon>Bacillati</taxon>
        <taxon>Actinomycetota</taxon>
        <taxon>Actinomycetes</taxon>
        <taxon>Propionibacteriales</taxon>
        <taxon>Nocardioidaceae</taxon>
        <taxon>Nocardioides</taxon>
    </lineage>
</organism>
<dbReference type="STRING" id="748909.SAMN05192575_103407"/>
<dbReference type="RefSeq" id="WP_091197892.1">
    <property type="nucleotide sequence ID" value="NZ_FOKC01000003.1"/>
</dbReference>
<dbReference type="AlphaFoldDB" id="A0A1I0YBW2"/>
<dbReference type="Pfam" id="PF13559">
    <property type="entry name" value="DUF4129"/>
    <property type="match status" value="1"/>
</dbReference>
<dbReference type="Proteomes" id="UP000199113">
    <property type="component" value="Unassembled WGS sequence"/>
</dbReference>
<reference evidence="4" key="1">
    <citation type="submission" date="2016-10" db="EMBL/GenBank/DDBJ databases">
        <authorList>
            <person name="de Groot N.N."/>
        </authorList>
    </citation>
    <scope>NUCLEOTIDE SEQUENCE [LARGE SCALE GENOMIC DNA]</scope>
    <source>
        <strain evidence="4">CGMCC 1.10697</strain>
    </source>
</reference>
<sequence>MRVSGGSSPAVRAVVVTAATSLLMVLVAWATLIGPDEVFTGPGVPDRTFIPTERTCVPLPTTGADGIVEEPDNPDDLPYCDEAAAPDSGTAEPASQAPPPLWLKVLVWIFVFVGAALFLTLVVVLVRMAWTQAGPRKRRDAREEVAFTALGEPARLAREIAADAGEQDAVLREGDPRNAIVAAWQRFEVQGDAAGVGRQQWETSSEYALRILDLVAADAGATHRLAALYREARFSDHPITEDHRTQALDALATIRRSLAVRA</sequence>